<dbReference type="AlphaFoldDB" id="A0A645GKG9"/>
<evidence type="ECO:0000256" key="1">
    <source>
        <dbReference type="SAM" id="MobiDB-lite"/>
    </source>
</evidence>
<feature type="region of interest" description="Disordered" evidence="1">
    <location>
        <begin position="108"/>
        <end position="131"/>
    </location>
</feature>
<organism evidence="2">
    <name type="scientific">bioreactor metagenome</name>
    <dbReference type="NCBI Taxonomy" id="1076179"/>
    <lineage>
        <taxon>unclassified sequences</taxon>
        <taxon>metagenomes</taxon>
        <taxon>ecological metagenomes</taxon>
    </lineage>
</organism>
<dbReference type="EMBL" id="VSSQ01076222">
    <property type="protein sequence ID" value="MPN26640.1"/>
    <property type="molecule type" value="Genomic_DNA"/>
</dbReference>
<gene>
    <name evidence="2" type="ORF">SDC9_174065</name>
</gene>
<evidence type="ECO:0000313" key="2">
    <source>
        <dbReference type="EMBL" id="MPN26640.1"/>
    </source>
</evidence>
<protein>
    <submittedName>
        <fullName evidence="2">Uncharacterized protein</fullName>
    </submittedName>
</protein>
<reference evidence="2" key="1">
    <citation type="submission" date="2019-08" db="EMBL/GenBank/DDBJ databases">
        <authorList>
            <person name="Kucharzyk K."/>
            <person name="Murdoch R.W."/>
            <person name="Higgins S."/>
            <person name="Loffler F."/>
        </authorList>
    </citation>
    <scope>NUCLEOTIDE SEQUENCE</scope>
</reference>
<sequence>MAAIFHGAHRTGSPQFGEHRIKIIVGQRDDLHIHHRIGKTAADQHIAEIVHVGKTLGVGITVTECRTQLLERIRTQRREHQQSADLQNPVRLGQCRNRIIQPVQQEIGPDQRGRTGGQRKMGGICRETPGV</sequence>
<accession>A0A645GKG9</accession>
<comment type="caution">
    <text evidence="2">The sequence shown here is derived from an EMBL/GenBank/DDBJ whole genome shotgun (WGS) entry which is preliminary data.</text>
</comment>
<name>A0A645GKG9_9ZZZZ</name>
<proteinExistence type="predicted"/>